<dbReference type="EMBL" id="LSTQ01000001">
    <property type="protein sequence ID" value="OAH32645.1"/>
    <property type="molecule type" value="Genomic_DNA"/>
</dbReference>
<evidence type="ECO:0000313" key="2">
    <source>
        <dbReference type="EMBL" id="OAH32645.1"/>
    </source>
</evidence>
<evidence type="ECO:0000256" key="1">
    <source>
        <dbReference type="SAM" id="Phobius"/>
    </source>
</evidence>
<feature type="transmembrane region" description="Helical" evidence="1">
    <location>
        <begin position="83"/>
        <end position="102"/>
    </location>
</feature>
<name>A0A177IXA6_9CORY</name>
<evidence type="ECO:0008006" key="4">
    <source>
        <dbReference type="Google" id="ProtNLM"/>
    </source>
</evidence>
<dbReference type="OrthoDB" id="3429068at2"/>
<dbReference type="Proteomes" id="UP000076947">
    <property type="component" value="Unassembled WGS sequence"/>
</dbReference>
<dbReference type="RefSeq" id="WP_066837264.1">
    <property type="nucleotide sequence ID" value="NZ_LSTQ01000001.1"/>
</dbReference>
<comment type="caution">
    <text evidence="2">The sequence shown here is derived from an EMBL/GenBank/DDBJ whole genome shotgun (WGS) entry which is preliminary data.</text>
</comment>
<proteinExistence type="predicted"/>
<sequence>MTSLLIAIHVLAAVLLMGPVMITVSAYQSQMMKAKDGDTKALGAATTLHRLTSQYGPISAIVPLAGIAIFLTNLSVFGTQGRFHISILLSVIAWVLLIALIIPRQKKTLEALESGSNAVDFTKAKKQLSMFGGIFNLLWIITALLMFV</sequence>
<keyword evidence="1" id="KW-0472">Membrane</keyword>
<gene>
    <name evidence="2" type="ORF">AYJ05_03005</name>
</gene>
<dbReference type="AlphaFoldDB" id="A0A177IXA6"/>
<protein>
    <recommendedName>
        <fullName evidence="4">DUF2269 domain-containing protein</fullName>
    </recommendedName>
</protein>
<keyword evidence="3" id="KW-1185">Reference proteome</keyword>
<keyword evidence="1" id="KW-1133">Transmembrane helix</keyword>
<keyword evidence="1" id="KW-0812">Transmembrane</keyword>
<organism evidence="2 3">
    <name type="scientific">Corynebacterium stationis</name>
    <dbReference type="NCBI Taxonomy" id="1705"/>
    <lineage>
        <taxon>Bacteria</taxon>
        <taxon>Bacillati</taxon>
        <taxon>Actinomycetota</taxon>
        <taxon>Actinomycetes</taxon>
        <taxon>Mycobacteriales</taxon>
        <taxon>Corynebacteriaceae</taxon>
        <taxon>Corynebacterium</taxon>
    </lineage>
</organism>
<evidence type="ECO:0000313" key="3">
    <source>
        <dbReference type="Proteomes" id="UP000076947"/>
    </source>
</evidence>
<dbReference type="STRING" id="1705.CA21670_07465"/>
<feature type="transmembrane region" description="Helical" evidence="1">
    <location>
        <begin position="6"/>
        <end position="27"/>
    </location>
</feature>
<accession>A0A177IXA6</accession>
<feature type="transmembrane region" description="Helical" evidence="1">
    <location>
        <begin position="58"/>
        <end position="77"/>
    </location>
</feature>
<reference evidence="3" key="1">
    <citation type="submission" date="2016-02" db="EMBL/GenBank/DDBJ databases">
        <authorList>
            <person name="Kaur G."/>
            <person name="Nair G.R."/>
            <person name="Mayilraj S."/>
        </authorList>
    </citation>
    <scope>NUCLEOTIDE SEQUENCE [LARGE SCALE GENOMIC DNA]</scope>
    <source>
        <strain evidence="3">GA-15</strain>
    </source>
</reference>
<feature type="transmembrane region" description="Helical" evidence="1">
    <location>
        <begin position="128"/>
        <end position="147"/>
    </location>
</feature>